<dbReference type="OrthoDB" id="9815400at2"/>
<feature type="transmembrane region" description="Helical" evidence="1">
    <location>
        <begin position="127"/>
        <end position="149"/>
    </location>
</feature>
<dbReference type="InterPro" id="IPR005325">
    <property type="entry name" value="DUF308_memb"/>
</dbReference>
<gene>
    <name evidence="2" type="ORF">FRZ44_13650</name>
</gene>
<feature type="transmembrane region" description="Helical" evidence="1">
    <location>
        <begin position="76"/>
        <end position="94"/>
    </location>
</feature>
<name>A0A5J6MF06_9PROT</name>
<dbReference type="PANTHER" id="PTHR34989">
    <property type="entry name" value="PROTEIN HDED"/>
    <property type="match status" value="1"/>
</dbReference>
<feature type="transmembrane region" description="Helical" evidence="1">
    <location>
        <begin position="20"/>
        <end position="39"/>
    </location>
</feature>
<dbReference type="Proteomes" id="UP000326202">
    <property type="component" value="Chromosome"/>
</dbReference>
<feature type="transmembrane region" description="Helical" evidence="1">
    <location>
        <begin position="155"/>
        <end position="179"/>
    </location>
</feature>
<evidence type="ECO:0000313" key="3">
    <source>
        <dbReference type="Proteomes" id="UP000326202"/>
    </source>
</evidence>
<dbReference type="GO" id="GO:0005886">
    <property type="term" value="C:plasma membrane"/>
    <property type="evidence" value="ECO:0007669"/>
    <property type="project" value="TreeGrafter"/>
</dbReference>
<feature type="transmembrane region" description="Helical" evidence="1">
    <location>
        <begin position="100"/>
        <end position="120"/>
    </location>
</feature>
<feature type="transmembrane region" description="Helical" evidence="1">
    <location>
        <begin position="45"/>
        <end position="64"/>
    </location>
</feature>
<evidence type="ECO:0008006" key="4">
    <source>
        <dbReference type="Google" id="ProtNLM"/>
    </source>
</evidence>
<reference evidence="2 3" key="1">
    <citation type="submission" date="2019-08" db="EMBL/GenBank/DDBJ databases">
        <title>Hyperibacter terrae gen. nov., sp. nov. and Hyperibacter viscosus sp. nov., two new members in the family Rhodospirillaceae isolated from the rhizosphere of Hypericum perforatum.</title>
        <authorList>
            <person name="Noviana Z."/>
        </authorList>
    </citation>
    <scope>NUCLEOTIDE SEQUENCE [LARGE SCALE GENOMIC DNA]</scope>
    <source>
        <strain evidence="2 3">R5913</strain>
    </source>
</reference>
<dbReference type="Pfam" id="PF03729">
    <property type="entry name" value="DUF308"/>
    <property type="match status" value="1"/>
</dbReference>
<dbReference type="EMBL" id="CP042906">
    <property type="protein sequence ID" value="QEX16073.1"/>
    <property type="molecule type" value="Genomic_DNA"/>
</dbReference>
<evidence type="ECO:0000256" key="1">
    <source>
        <dbReference type="SAM" id="Phobius"/>
    </source>
</evidence>
<keyword evidence="1" id="KW-0472">Membrane</keyword>
<dbReference type="KEGG" id="htq:FRZ44_13650"/>
<accession>A0A5J6MF06</accession>
<proteinExistence type="predicted"/>
<evidence type="ECO:0000313" key="2">
    <source>
        <dbReference type="EMBL" id="QEX16073.1"/>
    </source>
</evidence>
<protein>
    <recommendedName>
        <fullName evidence="4">HdeD protein</fullName>
    </recommendedName>
</protein>
<sequence>MSASDIRPADAIRKAANLTIGLGILLLVLGVIAICFPLASSLAAAIWVGWLLVIGGAVLLVHALRGRQEEGFWFKLLWSLVYLVAGLLLLASPLSGVLTLTLILAVLWIVEGVTAITFAFRLKPASPWGWVLFDGIVTVLLGLLIWIGWPGNAPWLLGLFLGISLLSTGISVLLLGLALRSGSLKPGSSRMSATDPGV</sequence>
<keyword evidence="1" id="KW-1133">Transmembrane helix</keyword>
<dbReference type="PANTHER" id="PTHR34989:SF1">
    <property type="entry name" value="PROTEIN HDED"/>
    <property type="match status" value="1"/>
</dbReference>
<keyword evidence="3" id="KW-1185">Reference proteome</keyword>
<dbReference type="InterPro" id="IPR052712">
    <property type="entry name" value="Acid_resist_chaperone_HdeD"/>
</dbReference>
<dbReference type="RefSeq" id="WP_151176472.1">
    <property type="nucleotide sequence ID" value="NZ_CP042906.1"/>
</dbReference>
<organism evidence="2 3">
    <name type="scientific">Hypericibacter terrae</name>
    <dbReference type="NCBI Taxonomy" id="2602015"/>
    <lineage>
        <taxon>Bacteria</taxon>
        <taxon>Pseudomonadati</taxon>
        <taxon>Pseudomonadota</taxon>
        <taxon>Alphaproteobacteria</taxon>
        <taxon>Rhodospirillales</taxon>
        <taxon>Dongiaceae</taxon>
        <taxon>Hypericibacter</taxon>
    </lineage>
</organism>
<keyword evidence="1" id="KW-0812">Transmembrane</keyword>
<dbReference type="AlphaFoldDB" id="A0A5J6MF06"/>